<evidence type="ECO:0000313" key="8">
    <source>
        <dbReference type="Proteomes" id="UP000494330"/>
    </source>
</evidence>
<dbReference type="PRINTS" id="PR00455">
    <property type="entry name" value="HTHTETR"/>
</dbReference>
<name>A0A6P2JRZ4_9BURK</name>
<reference evidence="7 8" key="1">
    <citation type="submission" date="2019-09" db="EMBL/GenBank/DDBJ databases">
        <authorList>
            <person name="Depoorter E."/>
        </authorList>
    </citation>
    <scope>NUCLEOTIDE SEQUENCE [LARGE SCALE GENOMIC DNA]</scope>
    <source>
        <strain evidence="7">LMG 30113</strain>
    </source>
</reference>
<keyword evidence="8" id="KW-1185">Reference proteome</keyword>
<keyword evidence="4" id="KW-0804">Transcription</keyword>
<dbReference type="PANTHER" id="PTHR30055:SF175">
    <property type="entry name" value="HTH-TYPE TRANSCRIPTIONAL REPRESSOR KSTR2"/>
    <property type="match status" value="1"/>
</dbReference>
<dbReference type="InterPro" id="IPR050109">
    <property type="entry name" value="HTH-type_TetR-like_transc_reg"/>
</dbReference>
<dbReference type="InterPro" id="IPR023772">
    <property type="entry name" value="DNA-bd_HTH_TetR-type_CS"/>
</dbReference>
<proteinExistence type="predicted"/>
<protein>
    <submittedName>
        <fullName evidence="7">TetR family transcriptional regulator</fullName>
    </submittedName>
</protein>
<sequence length="213" mass="23650">MATLTREAILDASERCFIERGYRAASLEEIAEAAGVTRGAVYWHFKDKSALLLGVFMRVRARVCDELSRLAGSGESVRPARRLVRFCRAMLAEPEAGRISASAGAWMMHYELFLAEPVTEGPARELFWTTHEALNDVLCRDFGLGAHGRNKSAEPTSEAEALHLQALLIGLAQLRPSERFLHRKKLSGDQVIRQSVGKILDEADEVSATRKRS</sequence>
<dbReference type="InterPro" id="IPR001647">
    <property type="entry name" value="HTH_TetR"/>
</dbReference>
<dbReference type="FunFam" id="1.10.10.60:FF:000141">
    <property type="entry name" value="TetR family transcriptional regulator"/>
    <property type="match status" value="1"/>
</dbReference>
<dbReference type="GO" id="GO:0000976">
    <property type="term" value="F:transcription cis-regulatory region binding"/>
    <property type="evidence" value="ECO:0007669"/>
    <property type="project" value="TreeGrafter"/>
</dbReference>
<organism evidence="7 8">
    <name type="scientific">Burkholderia paludis</name>
    <dbReference type="NCBI Taxonomy" id="1506587"/>
    <lineage>
        <taxon>Bacteria</taxon>
        <taxon>Pseudomonadati</taxon>
        <taxon>Pseudomonadota</taxon>
        <taxon>Betaproteobacteria</taxon>
        <taxon>Burkholderiales</taxon>
        <taxon>Burkholderiaceae</taxon>
        <taxon>Burkholderia</taxon>
        <taxon>Burkholderia cepacia complex</taxon>
    </lineage>
</organism>
<dbReference type="Gene3D" id="1.10.357.10">
    <property type="entry name" value="Tetracycline Repressor, domain 2"/>
    <property type="match status" value="1"/>
</dbReference>
<gene>
    <name evidence="7" type="ORF">BPA30113_02012</name>
</gene>
<keyword evidence="3 5" id="KW-0238">DNA-binding</keyword>
<keyword evidence="1" id="KW-0678">Repressor</keyword>
<feature type="DNA-binding region" description="H-T-H motif" evidence="5">
    <location>
        <begin position="26"/>
        <end position="45"/>
    </location>
</feature>
<dbReference type="PROSITE" id="PS01081">
    <property type="entry name" value="HTH_TETR_1"/>
    <property type="match status" value="1"/>
</dbReference>
<dbReference type="Pfam" id="PF00440">
    <property type="entry name" value="TetR_N"/>
    <property type="match status" value="1"/>
</dbReference>
<dbReference type="SUPFAM" id="SSF46689">
    <property type="entry name" value="Homeodomain-like"/>
    <property type="match status" value="1"/>
</dbReference>
<evidence type="ECO:0000313" key="7">
    <source>
        <dbReference type="EMBL" id="VWB47256.1"/>
    </source>
</evidence>
<evidence type="ECO:0000256" key="4">
    <source>
        <dbReference type="ARBA" id="ARBA00023163"/>
    </source>
</evidence>
<dbReference type="EMBL" id="CABVQD010000005">
    <property type="protein sequence ID" value="VWB47256.1"/>
    <property type="molecule type" value="Genomic_DNA"/>
</dbReference>
<evidence type="ECO:0000256" key="1">
    <source>
        <dbReference type="ARBA" id="ARBA00022491"/>
    </source>
</evidence>
<evidence type="ECO:0000256" key="3">
    <source>
        <dbReference type="ARBA" id="ARBA00023125"/>
    </source>
</evidence>
<dbReference type="PANTHER" id="PTHR30055">
    <property type="entry name" value="HTH-TYPE TRANSCRIPTIONAL REGULATOR RUTR"/>
    <property type="match status" value="1"/>
</dbReference>
<evidence type="ECO:0000256" key="5">
    <source>
        <dbReference type="PROSITE-ProRule" id="PRU00335"/>
    </source>
</evidence>
<feature type="domain" description="HTH tetR-type" evidence="6">
    <location>
        <begin position="3"/>
        <end position="63"/>
    </location>
</feature>
<keyword evidence="2" id="KW-0805">Transcription regulation</keyword>
<dbReference type="PROSITE" id="PS50977">
    <property type="entry name" value="HTH_TETR_2"/>
    <property type="match status" value="1"/>
</dbReference>
<evidence type="ECO:0000259" key="6">
    <source>
        <dbReference type="PROSITE" id="PS50977"/>
    </source>
</evidence>
<evidence type="ECO:0000256" key="2">
    <source>
        <dbReference type="ARBA" id="ARBA00023015"/>
    </source>
</evidence>
<dbReference type="GO" id="GO:0003700">
    <property type="term" value="F:DNA-binding transcription factor activity"/>
    <property type="evidence" value="ECO:0007669"/>
    <property type="project" value="TreeGrafter"/>
</dbReference>
<dbReference type="Proteomes" id="UP000494330">
    <property type="component" value="Unassembled WGS sequence"/>
</dbReference>
<accession>A0A6P2JRZ4</accession>
<dbReference type="RefSeq" id="WP_052001434.1">
    <property type="nucleotide sequence ID" value="NZ_CABVQD010000005.1"/>
</dbReference>
<dbReference type="InterPro" id="IPR009057">
    <property type="entry name" value="Homeodomain-like_sf"/>
</dbReference>
<dbReference type="AlphaFoldDB" id="A0A6P2JRZ4"/>